<dbReference type="GO" id="GO:0042773">
    <property type="term" value="P:ATP synthesis coupled electron transport"/>
    <property type="evidence" value="ECO:0007669"/>
    <property type="project" value="InterPro"/>
</dbReference>
<dbReference type="GO" id="GO:0015990">
    <property type="term" value="P:electron transport coupled proton transport"/>
    <property type="evidence" value="ECO:0007669"/>
    <property type="project" value="TreeGrafter"/>
</dbReference>
<dbReference type="GO" id="GO:0003954">
    <property type="term" value="F:NADH dehydrogenase activity"/>
    <property type="evidence" value="ECO:0007669"/>
    <property type="project" value="TreeGrafter"/>
</dbReference>
<proteinExistence type="inferred from homology"/>
<feature type="transmembrane region" description="Helical" evidence="7">
    <location>
        <begin position="423"/>
        <end position="442"/>
    </location>
</feature>
<evidence type="ECO:0000313" key="10">
    <source>
        <dbReference type="Proteomes" id="UP000064967"/>
    </source>
</evidence>
<feature type="transmembrane region" description="Helical" evidence="7">
    <location>
        <begin position="83"/>
        <end position="102"/>
    </location>
</feature>
<dbReference type="AlphaFoldDB" id="A0A0K1Q9C3"/>
<protein>
    <submittedName>
        <fullName evidence="9">NADH-ubiquinone oxidoreductase chain M</fullName>
    </submittedName>
</protein>
<keyword evidence="4 7" id="KW-1133">Transmembrane helix</keyword>
<feature type="transmembrane region" description="Helical" evidence="7">
    <location>
        <begin position="122"/>
        <end position="140"/>
    </location>
</feature>
<dbReference type="Pfam" id="PF00361">
    <property type="entry name" value="Proton_antipo_M"/>
    <property type="match status" value="1"/>
</dbReference>
<feature type="transmembrane region" description="Helical" evidence="7">
    <location>
        <begin position="392"/>
        <end position="411"/>
    </location>
</feature>
<evidence type="ECO:0000259" key="8">
    <source>
        <dbReference type="Pfam" id="PF00361"/>
    </source>
</evidence>
<dbReference type="STRING" id="1391654.AKJ09_08688"/>
<feature type="transmembrane region" description="Helical" evidence="7">
    <location>
        <begin position="29"/>
        <end position="52"/>
    </location>
</feature>
<dbReference type="EMBL" id="CP012333">
    <property type="protein sequence ID" value="AKV02025.1"/>
    <property type="molecule type" value="Genomic_DNA"/>
</dbReference>
<feature type="transmembrane region" description="Helical" evidence="7">
    <location>
        <begin position="147"/>
        <end position="169"/>
    </location>
</feature>
<evidence type="ECO:0000256" key="7">
    <source>
        <dbReference type="SAM" id="Phobius"/>
    </source>
</evidence>
<evidence type="ECO:0000256" key="4">
    <source>
        <dbReference type="ARBA" id="ARBA00022989"/>
    </source>
</evidence>
<dbReference type="Proteomes" id="UP000064967">
    <property type="component" value="Chromosome"/>
</dbReference>
<feature type="transmembrane region" description="Helical" evidence="7">
    <location>
        <begin position="362"/>
        <end position="380"/>
    </location>
</feature>
<dbReference type="InterPro" id="IPR010227">
    <property type="entry name" value="NADH_Q_OxRdtase_chainM/4"/>
</dbReference>
<dbReference type="GO" id="GO:0016020">
    <property type="term" value="C:membrane"/>
    <property type="evidence" value="ECO:0007669"/>
    <property type="project" value="UniProtKB-SubCell"/>
</dbReference>
<feature type="transmembrane region" description="Helical" evidence="7">
    <location>
        <begin position="534"/>
        <end position="555"/>
    </location>
</feature>
<feature type="transmembrane region" description="Helical" evidence="7">
    <location>
        <begin position="252"/>
        <end position="269"/>
    </location>
</feature>
<feature type="domain" description="NADH:quinone oxidoreductase/Mrp antiporter transmembrane" evidence="8">
    <location>
        <begin position="245"/>
        <end position="526"/>
    </location>
</feature>
<dbReference type="RefSeq" id="WP_240488777.1">
    <property type="nucleotide sequence ID" value="NZ_CP012333.1"/>
</dbReference>
<feature type="transmembrane region" description="Helical" evidence="7">
    <location>
        <begin position="454"/>
        <end position="472"/>
    </location>
</feature>
<feature type="transmembrane region" description="Helical" evidence="7">
    <location>
        <begin position="189"/>
        <end position="216"/>
    </location>
</feature>
<sequence>MATKTSQPESPVTALSNGSGRPAWIGPTFFFLALVTVVVALTQAMGGGAAVFSPANAAVGSIVPVAVAAIVAALIPRGHSWRVRLPFALIAALFTIFVARMWPSEAVVAAEGGAAPAELPNLLSWLIGLPLAGAVAILFLPRQAHRLLKATTLIVMLVTLFASIPLLMVDMGRTYHFNQDIVWIERFGIHYHVALDGISLWLVILTVFITPIATYASFGSIDKRFKDWCFSLLLLEAAMIGSFVALDLFLFYVFWELMLIPMYVMIGVWGGANRIKSALKFFLYTMFGSMLMLAAILYAAYTYGKLTGGTPSFDYFELSRVVYPQHVQVYLFWGFAISFFIKVPMFPVHTWLPDAHTEAPTAGSIILAAVMLKMGTYGYLRFCMGMFPEAASQYGATLAGVAVLGGILYGALVAWRQDDVKRLVAYSSVAHLGYVMLGLFAGTPSSIEGSVLQMVNHGVTTGALFLLVGVIYDRRHTRQLDDFGGLAKVMPVYAALFVIASMASVGLPGTNGFVGEFLIITGTFVSNKLGHVNGVQAVGAALGVILAALYMLTAIQKMFFGPITRSENKHLQDINAREMIAVAPLIIAIFVIGVAPNLLLNQMHDAVTRVIGDMNARVETSPAPKYYTGPIKLLPRSPDAPKAIAAETTTTNTAAEPSAH</sequence>
<feature type="transmembrane region" description="Helical" evidence="7">
    <location>
        <begin position="321"/>
        <end position="341"/>
    </location>
</feature>
<gene>
    <name evidence="9" type="ORF">AKJ09_08688</name>
</gene>
<evidence type="ECO:0000256" key="6">
    <source>
        <dbReference type="RuleBase" id="RU000320"/>
    </source>
</evidence>
<keyword evidence="9" id="KW-0830">Ubiquinone</keyword>
<feature type="transmembrane region" description="Helical" evidence="7">
    <location>
        <begin position="281"/>
        <end position="301"/>
    </location>
</feature>
<feature type="transmembrane region" description="Helical" evidence="7">
    <location>
        <begin position="228"/>
        <end position="246"/>
    </location>
</feature>
<feature type="transmembrane region" description="Helical" evidence="7">
    <location>
        <begin position="58"/>
        <end position="76"/>
    </location>
</feature>
<name>A0A0K1Q9C3_9BACT</name>
<evidence type="ECO:0000256" key="5">
    <source>
        <dbReference type="ARBA" id="ARBA00023136"/>
    </source>
</evidence>
<keyword evidence="5 7" id="KW-0472">Membrane</keyword>
<comment type="similarity">
    <text evidence="2">Belongs to the complex I subunit 4 family.</text>
</comment>
<comment type="subcellular location">
    <subcellularLocation>
        <location evidence="1">Endomembrane system</location>
        <topology evidence="1">Multi-pass membrane protein</topology>
    </subcellularLocation>
    <subcellularLocation>
        <location evidence="6">Membrane</location>
        <topology evidence="6">Multi-pass membrane protein</topology>
    </subcellularLocation>
</comment>
<evidence type="ECO:0000256" key="1">
    <source>
        <dbReference type="ARBA" id="ARBA00004127"/>
    </source>
</evidence>
<reference evidence="9 10" key="1">
    <citation type="submission" date="2015-08" db="EMBL/GenBank/DDBJ databases">
        <authorList>
            <person name="Babu N.S."/>
            <person name="Beckwith C.J."/>
            <person name="Beseler K.G."/>
            <person name="Brison A."/>
            <person name="Carone J.V."/>
            <person name="Caskin T.P."/>
            <person name="Diamond M."/>
            <person name="Durham M.E."/>
            <person name="Foxe J.M."/>
            <person name="Go M."/>
            <person name="Henderson B.A."/>
            <person name="Jones I.B."/>
            <person name="McGettigan J.A."/>
            <person name="Micheletti S.J."/>
            <person name="Nasrallah M.E."/>
            <person name="Ortiz D."/>
            <person name="Piller C.R."/>
            <person name="Privatt S.R."/>
            <person name="Schneider S.L."/>
            <person name="Sharp S."/>
            <person name="Smith T.C."/>
            <person name="Stanton J.D."/>
            <person name="Ullery H.E."/>
            <person name="Wilson R.J."/>
            <person name="Serrano M.G."/>
            <person name="Buck G."/>
            <person name="Lee V."/>
            <person name="Wang Y."/>
            <person name="Carvalho R."/>
            <person name="Voegtly L."/>
            <person name="Shi R."/>
            <person name="Duckworth R."/>
            <person name="Johnson A."/>
            <person name="Loviza R."/>
            <person name="Walstead R."/>
            <person name="Shah Z."/>
            <person name="Kiflezghi M."/>
            <person name="Wade K."/>
            <person name="Ball S.L."/>
            <person name="Bradley K.W."/>
            <person name="Asai D.J."/>
            <person name="Bowman C.A."/>
            <person name="Russell D.A."/>
            <person name="Pope W.H."/>
            <person name="Jacobs-Sera D."/>
            <person name="Hendrix R.W."/>
            <person name="Hatfull G.F."/>
        </authorList>
    </citation>
    <scope>NUCLEOTIDE SEQUENCE [LARGE SCALE GENOMIC DNA]</scope>
    <source>
        <strain evidence="9 10">DSM 27648</strain>
    </source>
</reference>
<evidence type="ECO:0000256" key="3">
    <source>
        <dbReference type="ARBA" id="ARBA00022692"/>
    </source>
</evidence>
<dbReference type="InterPro" id="IPR001750">
    <property type="entry name" value="ND/Mrp_TM"/>
</dbReference>
<dbReference type="GO" id="GO:0048039">
    <property type="term" value="F:ubiquinone binding"/>
    <property type="evidence" value="ECO:0007669"/>
    <property type="project" value="TreeGrafter"/>
</dbReference>
<accession>A0A0K1Q9C3</accession>
<keyword evidence="3 6" id="KW-0812">Transmembrane</keyword>
<dbReference type="GO" id="GO:0008137">
    <property type="term" value="F:NADH dehydrogenase (ubiquinone) activity"/>
    <property type="evidence" value="ECO:0007669"/>
    <property type="project" value="InterPro"/>
</dbReference>
<feature type="transmembrane region" description="Helical" evidence="7">
    <location>
        <begin position="492"/>
        <end position="514"/>
    </location>
</feature>
<dbReference type="PANTHER" id="PTHR43507">
    <property type="entry name" value="NADH-UBIQUINONE OXIDOREDUCTASE CHAIN 4"/>
    <property type="match status" value="1"/>
</dbReference>
<dbReference type="GO" id="GO:0012505">
    <property type="term" value="C:endomembrane system"/>
    <property type="evidence" value="ECO:0007669"/>
    <property type="project" value="UniProtKB-SubCell"/>
</dbReference>
<dbReference type="PANTHER" id="PTHR43507:SF1">
    <property type="entry name" value="NADH-UBIQUINONE OXIDOREDUCTASE CHAIN 4"/>
    <property type="match status" value="1"/>
</dbReference>
<evidence type="ECO:0000256" key="2">
    <source>
        <dbReference type="ARBA" id="ARBA00009025"/>
    </source>
</evidence>
<dbReference type="PRINTS" id="PR01437">
    <property type="entry name" value="NUOXDRDTASE4"/>
</dbReference>
<dbReference type="NCBIfam" id="TIGR01972">
    <property type="entry name" value="NDH_I_M"/>
    <property type="match status" value="1"/>
</dbReference>
<keyword evidence="10" id="KW-1185">Reference proteome</keyword>
<feature type="transmembrane region" description="Helical" evidence="7">
    <location>
        <begin position="576"/>
        <end position="599"/>
    </location>
</feature>
<dbReference type="InterPro" id="IPR003918">
    <property type="entry name" value="NADH_UbQ_OxRdtase"/>
</dbReference>
<organism evidence="9 10">
    <name type="scientific">Labilithrix luteola</name>
    <dbReference type="NCBI Taxonomy" id="1391654"/>
    <lineage>
        <taxon>Bacteria</taxon>
        <taxon>Pseudomonadati</taxon>
        <taxon>Myxococcota</taxon>
        <taxon>Polyangia</taxon>
        <taxon>Polyangiales</taxon>
        <taxon>Labilitrichaceae</taxon>
        <taxon>Labilithrix</taxon>
    </lineage>
</organism>
<evidence type="ECO:0000313" key="9">
    <source>
        <dbReference type="EMBL" id="AKV02025.1"/>
    </source>
</evidence>
<dbReference type="KEGG" id="llu:AKJ09_08688"/>
<dbReference type="PATRIC" id="fig|1391654.3.peg.8799"/>